<gene>
    <name evidence="6" type="ORF">J2S20_001716</name>
</gene>
<evidence type="ECO:0000313" key="7">
    <source>
        <dbReference type="Proteomes" id="UP001241537"/>
    </source>
</evidence>
<dbReference type="GO" id="GO:0009236">
    <property type="term" value="P:cobalamin biosynthetic process"/>
    <property type="evidence" value="ECO:0007669"/>
    <property type="project" value="UniProtKB-KW"/>
</dbReference>
<comment type="caution">
    <text evidence="6">The sequence shown here is derived from an EMBL/GenBank/DDBJ whole genome shotgun (WGS) entry which is preliminary data.</text>
</comment>
<sequence>MEQTERAGALRPMEIERRSFEIIDAELKKMGREIPAELRPVLYRVIHTTADFEYADTLYVSEGAIRQALDALRPGALIVTDTNMALSGLHKSAVRKLGMECICFMADPGVAEEAKRRGCTRALVSMERAAAEQRQVILAVGNAPTALLRITELSREGFRPALVVGVPVGFVNVVQSKEALIATGLPCIVNRGRKGGSNVAAAIVNALMYMKDETRGEG</sequence>
<evidence type="ECO:0000256" key="3">
    <source>
        <dbReference type="ARBA" id="ARBA00022573"/>
    </source>
</evidence>
<dbReference type="Proteomes" id="UP001241537">
    <property type="component" value="Unassembled WGS sequence"/>
</dbReference>
<dbReference type="GO" id="GO:0043778">
    <property type="term" value="F:cobalt-precorrin-8 methylmutase activity"/>
    <property type="evidence" value="ECO:0007669"/>
    <property type="project" value="UniProtKB-EC"/>
</dbReference>
<accession>A0AAE4ALC1</accession>
<evidence type="ECO:0000256" key="2">
    <source>
        <dbReference type="ARBA" id="ARBA00009774"/>
    </source>
</evidence>
<dbReference type="PANTHER" id="PTHR43588">
    <property type="entry name" value="COBALT-PRECORRIN-8 METHYLMUTASE"/>
    <property type="match status" value="1"/>
</dbReference>
<organism evidence="6 7">
    <name type="scientific">Moryella indoligenes</name>
    <dbReference type="NCBI Taxonomy" id="371674"/>
    <lineage>
        <taxon>Bacteria</taxon>
        <taxon>Bacillati</taxon>
        <taxon>Bacillota</taxon>
        <taxon>Clostridia</taxon>
        <taxon>Lachnospirales</taxon>
        <taxon>Lachnospiraceae</taxon>
        <taxon>Moryella</taxon>
    </lineage>
</organism>
<dbReference type="EC" id="5.4.99.61" evidence="6"/>
<protein>
    <submittedName>
        <fullName evidence="6">Precorrin-8X/cobalt-precorrin-8 methylmutase</fullName>
        <ecNumber evidence="6">5.4.99.60</ecNumber>
        <ecNumber evidence="6">5.4.99.61</ecNumber>
    </submittedName>
</protein>
<dbReference type="InterPro" id="IPR036588">
    <property type="entry name" value="CobH/CbiC_sf"/>
</dbReference>
<evidence type="ECO:0000259" key="5">
    <source>
        <dbReference type="Pfam" id="PF02570"/>
    </source>
</evidence>
<dbReference type="GO" id="GO:0016993">
    <property type="term" value="F:precorrin-8X methylmutase activity"/>
    <property type="evidence" value="ECO:0007669"/>
    <property type="project" value="UniProtKB-EC"/>
</dbReference>
<keyword evidence="4 6" id="KW-0413">Isomerase</keyword>
<keyword evidence="7" id="KW-1185">Reference proteome</keyword>
<dbReference type="EMBL" id="JAUSTO010000010">
    <property type="protein sequence ID" value="MDQ0153010.1"/>
    <property type="molecule type" value="Genomic_DNA"/>
</dbReference>
<dbReference type="AlphaFoldDB" id="A0AAE4ALC1"/>
<evidence type="ECO:0000313" key="6">
    <source>
        <dbReference type="EMBL" id="MDQ0153010.1"/>
    </source>
</evidence>
<name>A0AAE4ALC1_9FIRM</name>
<evidence type="ECO:0000256" key="1">
    <source>
        <dbReference type="ARBA" id="ARBA00004953"/>
    </source>
</evidence>
<dbReference type="RefSeq" id="WP_307255008.1">
    <property type="nucleotide sequence ID" value="NZ_JAUSTO010000010.1"/>
</dbReference>
<proteinExistence type="inferred from homology"/>
<reference evidence="6" key="1">
    <citation type="submission" date="2023-07" db="EMBL/GenBank/DDBJ databases">
        <title>Genomic Encyclopedia of Type Strains, Phase IV (KMG-IV): sequencing the most valuable type-strain genomes for metagenomic binning, comparative biology and taxonomic classification.</title>
        <authorList>
            <person name="Goeker M."/>
        </authorList>
    </citation>
    <scope>NUCLEOTIDE SEQUENCE</scope>
    <source>
        <strain evidence="6">DSM 19659</strain>
    </source>
</reference>
<dbReference type="PANTHER" id="PTHR43588:SF1">
    <property type="entry name" value="COBALT-PRECORRIN-8 METHYLMUTASE"/>
    <property type="match status" value="1"/>
</dbReference>
<keyword evidence="3" id="KW-0169">Cobalamin biosynthesis</keyword>
<comment type="similarity">
    <text evidence="2">Belongs to the CobH/CbiC family.</text>
</comment>
<dbReference type="Pfam" id="PF02570">
    <property type="entry name" value="CbiC"/>
    <property type="match status" value="1"/>
</dbReference>
<feature type="domain" description="Cobalamin biosynthesis precorrin-8X methylmutase CobH/CbiC" evidence="5">
    <location>
        <begin position="14"/>
        <end position="210"/>
    </location>
</feature>
<dbReference type="EC" id="5.4.99.60" evidence="6"/>
<dbReference type="SUPFAM" id="SSF63965">
    <property type="entry name" value="Precorrin-8X methylmutase CbiC/CobH"/>
    <property type="match status" value="1"/>
</dbReference>
<dbReference type="InterPro" id="IPR003722">
    <property type="entry name" value="Cbl_synth_CobH/CbiC"/>
</dbReference>
<comment type="pathway">
    <text evidence="1">Cofactor biosynthesis; adenosylcobalamin biosynthesis.</text>
</comment>
<evidence type="ECO:0000256" key="4">
    <source>
        <dbReference type="ARBA" id="ARBA00023235"/>
    </source>
</evidence>
<dbReference type="Gene3D" id="3.40.50.10230">
    <property type="entry name" value="Cobalamin biosynthesis CobH/CbiC, precorrin-8X methylmutase"/>
    <property type="match status" value="1"/>
</dbReference>